<dbReference type="SUPFAM" id="SSF48371">
    <property type="entry name" value="ARM repeat"/>
    <property type="match status" value="1"/>
</dbReference>
<reference evidence="2" key="1">
    <citation type="submission" date="2018-11" db="EMBL/GenBank/DDBJ databases">
        <authorList>
            <person name="Alioto T."/>
            <person name="Alioto T."/>
        </authorList>
    </citation>
    <scope>NUCLEOTIDE SEQUENCE</scope>
</reference>
<dbReference type="Proteomes" id="UP000596742">
    <property type="component" value="Unassembled WGS sequence"/>
</dbReference>
<evidence type="ECO:0000256" key="1">
    <source>
        <dbReference type="SAM" id="MobiDB-lite"/>
    </source>
</evidence>
<feature type="compositionally biased region" description="Basic and acidic residues" evidence="1">
    <location>
        <begin position="451"/>
        <end position="466"/>
    </location>
</feature>
<comment type="caution">
    <text evidence="2">The sequence shown here is derived from an EMBL/GenBank/DDBJ whole genome shotgun (WGS) entry which is preliminary data.</text>
</comment>
<keyword evidence="3" id="KW-1185">Reference proteome</keyword>
<accession>A0A8B6ET75</accession>
<dbReference type="InterPro" id="IPR011989">
    <property type="entry name" value="ARM-like"/>
</dbReference>
<dbReference type="InterPro" id="IPR016024">
    <property type="entry name" value="ARM-type_fold"/>
</dbReference>
<evidence type="ECO:0000313" key="3">
    <source>
        <dbReference type="Proteomes" id="UP000596742"/>
    </source>
</evidence>
<proteinExistence type="predicted"/>
<protein>
    <recommendedName>
        <fullName evidence="4">TOG domain-containing protein</fullName>
    </recommendedName>
</protein>
<sequence length="629" mass="71922">MVIHLSVKSKKFDLHRLDLDMGTPDRMRRSLGTKSRERTKSSFRLTNMVVDEQSTNVTFKDDSKSGHRKGMLPAVDMDVVRQLMDDLFPDLHGTASFDSILQNLIRMLDTEDEDLHKKICDYIISIHRDIGIQDHYLDRIISKLSVQLSGDNHSFKMDALSTLKVIGVDRQDVLAIILPRLIDSQIGVDRQDVLAMILPRLIDSQEDIREQAKEVLAALCGVVNKDELLELMNSMGMTKQFDTKEAEEEALKELAMRLDVPYRSDSFADWINNWVDDTSSLYDSEPEVKLDDIDKAWDGRQRKWKPESLYLTESASRASTRMRELSFLSKGSPIRGLTDLSGTLSGYDEYQSDYSHSDEEADIHSTMTNYKERDQEGQSLMVDDYDPEYTKNLLLNDLMKGNDDKIIHEGKSEISDIVIEEKVVLNRPNSNEDMTEDVNMEDATTQTVDKGMSDNQKKTNDLDSNHEGTPIQELDENDGELLDIEDLEKIKTQGQLSDRSSRSSNRSRRGVKFDPRDPSLYRYYKNRHIKERENDGKFNYKNMSKYFSKTQLGAGEDTDSQIGSMDSHSQVGDTLSTNDSGIISIQDSGIGRDMSDTYSYKSYKASPFLSKEKIESRGMYDMLLMECKR</sequence>
<dbReference type="EMBL" id="UYJE01005659">
    <property type="protein sequence ID" value="VDI39214.1"/>
    <property type="molecule type" value="Genomic_DNA"/>
</dbReference>
<feature type="compositionally biased region" description="Acidic residues" evidence="1">
    <location>
        <begin position="473"/>
        <end position="486"/>
    </location>
</feature>
<dbReference type="AlphaFoldDB" id="A0A8B6ET75"/>
<gene>
    <name evidence="2" type="ORF">MGAL_10B029456</name>
</gene>
<feature type="compositionally biased region" description="Polar residues" evidence="1">
    <location>
        <begin position="560"/>
        <end position="578"/>
    </location>
</feature>
<dbReference type="OrthoDB" id="6262491at2759"/>
<evidence type="ECO:0008006" key="4">
    <source>
        <dbReference type="Google" id="ProtNLM"/>
    </source>
</evidence>
<feature type="region of interest" description="Disordered" evidence="1">
    <location>
        <begin position="446"/>
        <end position="518"/>
    </location>
</feature>
<name>A0A8B6ET75_MYTGA</name>
<dbReference type="Gene3D" id="1.25.10.10">
    <property type="entry name" value="Leucine-rich Repeat Variant"/>
    <property type="match status" value="1"/>
</dbReference>
<organism evidence="2 3">
    <name type="scientific">Mytilus galloprovincialis</name>
    <name type="common">Mediterranean mussel</name>
    <dbReference type="NCBI Taxonomy" id="29158"/>
    <lineage>
        <taxon>Eukaryota</taxon>
        <taxon>Metazoa</taxon>
        <taxon>Spiralia</taxon>
        <taxon>Lophotrochozoa</taxon>
        <taxon>Mollusca</taxon>
        <taxon>Bivalvia</taxon>
        <taxon>Autobranchia</taxon>
        <taxon>Pteriomorphia</taxon>
        <taxon>Mytilida</taxon>
        <taxon>Mytiloidea</taxon>
        <taxon>Mytilidae</taxon>
        <taxon>Mytilinae</taxon>
        <taxon>Mytilus</taxon>
    </lineage>
</organism>
<evidence type="ECO:0000313" key="2">
    <source>
        <dbReference type="EMBL" id="VDI39214.1"/>
    </source>
</evidence>
<feature type="region of interest" description="Disordered" evidence="1">
    <location>
        <begin position="557"/>
        <end position="580"/>
    </location>
</feature>